<feature type="chain" id="PRO_5015563880" evidence="1">
    <location>
        <begin position="29"/>
        <end position="81"/>
    </location>
</feature>
<dbReference type="GeneID" id="94366514"/>
<feature type="signal peptide" evidence="1">
    <location>
        <begin position="1"/>
        <end position="28"/>
    </location>
</feature>
<proteinExistence type="predicted"/>
<organism evidence="2 3">
    <name type="scientific">Pararhodobacter marinus</name>
    <dbReference type="NCBI Taxonomy" id="2184063"/>
    <lineage>
        <taxon>Bacteria</taxon>
        <taxon>Pseudomonadati</taxon>
        <taxon>Pseudomonadota</taxon>
        <taxon>Alphaproteobacteria</taxon>
        <taxon>Rhodobacterales</taxon>
        <taxon>Paracoccaceae</taxon>
        <taxon>Pararhodobacter</taxon>
    </lineage>
</organism>
<dbReference type="EMBL" id="QEYD01000010">
    <property type="protein sequence ID" value="PWE27649.1"/>
    <property type="molecule type" value="Genomic_DNA"/>
</dbReference>
<comment type="caution">
    <text evidence="2">The sequence shown here is derived from an EMBL/GenBank/DDBJ whole genome shotgun (WGS) entry which is preliminary data.</text>
</comment>
<dbReference type="AlphaFoldDB" id="A0A2U2C729"/>
<keyword evidence="3" id="KW-1185">Reference proteome</keyword>
<dbReference type="Proteomes" id="UP000244940">
    <property type="component" value="Unassembled WGS sequence"/>
</dbReference>
<dbReference type="OrthoDB" id="8451006at2"/>
<accession>A0A2U2C729</accession>
<sequence length="81" mass="8623">MRSTARCSTLPPAALLIAMLWLTGCAMAGSDARAPCPPMVEYTSAEQARAADEVEALPQGAVIVRMLADYAVLRDQARACR</sequence>
<gene>
    <name evidence="2" type="ORF">C4N9_16590</name>
</gene>
<evidence type="ECO:0000256" key="1">
    <source>
        <dbReference type="SAM" id="SignalP"/>
    </source>
</evidence>
<protein>
    <submittedName>
        <fullName evidence="2">Uncharacterized protein</fullName>
    </submittedName>
</protein>
<reference evidence="2 3" key="1">
    <citation type="submission" date="2018-05" db="EMBL/GenBank/DDBJ databases">
        <title>Pararhodobacter marina sp. nov., isolated from deep-sea water of the Indian Ocean.</title>
        <authorList>
            <person name="Lai Q.Sr."/>
            <person name="Liu X."/>
            <person name="Shao Z."/>
        </authorList>
    </citation>
    <scope>NUCLEOTIDE SEQUENCE [LARGE SCALE GENOMIC DNA]</scope>
    <source>
        <strain evidence="2 3">CIC4N-9</strain>
    </source>
</reference>
<evidence type="ECO:0000313" key="3">
    <source>
        <dbReference type="Proteomes" id="UP000244940"/>
    </source>
</evidence>
<dbReference type="RefSeq" id="WP_109534460.1">
    <property type="nucleotide sequence ID" value="NZ_QEYD01000010.1"/>
</dbReference>
<keyword evidence="1" id="KW-0732">Signal</keyword>
<dbReference type="PROSITE" id="PS51257">
    <property type="entry name" value="PROKAR_LIPOPROTEIN"/>
    <property type="match status" value="1"/>
</dbReference>
<name>A0A2U2C729_9RHOB</name>
<evidence type="ECO:0000313" key="2">
    <source>
        <dbReference type="EMBL" id="PWE27649.1"/>
    </source>
</evidence>